<sequence length="62" mass="7244">MLSPLFDAFVEASPVSVMMRGLMEHIFNSSRMNQIFDTYSERQCKPVYLIGLLIVINCFFYE</sequence>
<organism evidence="1 2">
    <name type="scientific">Nostoc flagelliforme CCNUN1</name>
    <dbReference type="NCBI Taxonomy" id="2038116"/>
    <lineage>
        <taxon>Bacteria</taxon>
        <taxon>Bacillati</taxon>
        <taxon>Cyanobacteriota</taxon>
        <taxon>Cyanophyceae</taxon>
        <taxon>Nostocales</taxon>
        <taxon>Nostocaceae</taxon>
        <taxon>Nostoc</taxon>
    </lineage>
</organism>
<accession>A0A2K8T2G6</accession>
<dbReference type="AlphaFoldDB" id="A0A2K8T2G6"/>
<evidence type="ECO:0000313" key="2">
    <source>
        <dbReference type="Proteomes" id="UP000232003"/>
    </source>
</evidence>
<name>A0A2K8T2G6_9NOSO</name>
<gene>
    <name evidence="1" type="ORF">COO91_07893</name>
</gene>
<evidence type="ECO:0000313" key="1">
    <source>
        <dbReference type="EMBL" id="AUB41813.1"/>
    </source>
</evidence>
<proteinExistence type="predicted"/>
<dbReference type="Proteomes" id="UP000232003">
    <property type="component" value="Chromosome"/>
</dbReference>
<protein>
    <submittedName>
        <fullName evidence="1">IS4 transposase</fullName>
    </submittedName>
</protein>
<keyword evidence="2" id="KW-1185">Reference proteome</keyword>
<dbReference type="KEGG" id="nfl:COO91_07893"/>
<dbReference type="EMBL" id="CP024785">
    <property type="protein sequence ID" value="AUB41813.1"/>
    <property type="molecule type" value="Genomic_DNA"/>
</dbReference>
<reference evidence="1 2" key="1">
    <citation type="submission" date="2017-11" db="EMBL/GenBank/DDBJ databases">
        <title>Complete genome of a free-living desiccation-tolerant cyanobacterium and its photosynthetic adaptation to extreme terrestrial habitat.</title>
        <authorList>
            <person name="Shang J."/>
        </authorList>
    </citation>
    <scope>NUCLEOTIDE SEQUENCE [LARGE SCALE GENOMIC DNA]</scope>
    <source>
        <strain evidence="1 2">CCNUN1</strain>
    </source>
</reference>
<dbReference type="OrthoDB" id="574256at2"/>